<dbReference type="EMBL" id="VLKN01000001">
    <property type="protein sequence ID" value="TWI06250.1"/>
    <property type="molecule type" value="Genomic_DNA"/>
</dbReference>
<dbReference type="Gene3D" id="3.30.1150.10">
    <property type="match status" value="1"/>
</dbReference>
<evidence type="ECO:0000313" key="3">
    <source>
        <dbReference type="Proteomes" id="UP000315167"/>
    </source>
</evidence>
<organism evidence="2 3">
    <name type="scientific">Luteimonas cucumeris</name>
    <dbReference type="NCBI Taxonomy" id="985012"/>
    <lineage>
        <taxon>Bacteria</taxon>
        <taxon>Pseudomonadati</taxon>
        <taxon>Pseudomonadota</taxon>
        <taxon>Gammaproteobacteria</taxon>
        <taxon>Lysobacterales</taxon>
        <taxon>Lysobacteraceae</taxon>
        <taxon>Luteimonas</taxon>
    </lineage>
</organism>
<dbReference type="RefSeq" id="WP_158635249.1">
    <property type="nucleotide sequence ID" value="NZ_VLKN01000001.1"/>
</dbReference>
<proteinExistence type="predicted"/>
<dbReference type="AlphaFoldDB" id="A0A562LF64"/>
<sequence>MARLHSSAFAVLVLFSTSVFAIEPIRVANEGDIKQAWTLPPGTRLAAPVYPTQFAERGLEVCVAVGYLLNPDGSTSDFAMLKGWNSESGVHEPAAGFWAAFAEAGAAAVRQWRFQPRPEVQRPVPVYTVATMLFGKEGATLAPELRRRCSISNLPQHLANIREDKDARRLLDTDLFDRMQLKPVDFMRP</sequence>
<feature type="chain" id="PRO_5021973711" evidence="1">
    <location>
        <begin position="22"/>
        <end position="189"/>
    </location>
</feature>
<keyword evidence="3" id="KW-1185">Reference proteome</keyword>
<evidence type="ECO:0000313" key="2">
    <source>
        <dbReference type="EMBL" id="TWI06250.1"/>
    </source>
</evidence>
<protein>
    <submittedName>
        <fullName evidence="2">TonB-like protein</fullName>
    </submittedName>
</protein>
<gene>
    <name evidence="2" type="ORF">IP90_00515</name>
</gene>
<reference evidence="2 3" key="1">
    <citation type="journal article" date="2015" name="Stand. Genomic Sci.">
        <title>Genomic Encyclopedia of Bacterial and Archaeal Type Strains, Phase III: the genomes of soil and plant-associated and newly described type strains.</title>
        <authorList>
            <person name="Whitman W.B."/>
            <person name="Woyke T."/>
            <person name="Klenk H.P."/>
            <person name="Zhou Y."/>
            <person name="Lilburn T.G."/>
            <person name="Beck B.J."/>
            <person name="De Vos P."/>
            <person name="Vandamme P."/>
            <person name="Eisen J.A."/>
            <person name="Garrity G."/>
            <person name="Hugenholtz P."/>
            <person name="Kyrpides N.C."/>
        </authorList>
    </citation>
    <scope>NUCLEOTIDE SEQUENCE [LARGE SCALE GENOMIC DNA]</scope>
    <source>
        <strain evidence="2 3">CGMCC 1.10821</strain>
    </source>
</reference>
<accession>A0A562LF64</accession>
<keyword evidence="1" id="KW-0732">Signal</keyword>
<comment type="caution">
    <text evidence="2">The sequence shown here is derived from an EMBL/GenBank/DDBJ whole genome shotgun (WGS) entry which is preliminary data.</text>
</comment>
<dbReference type="OrthoDB" id="5976887at2"/>
<feature type="signal peptide" evidence="1">
    <location>
        <begin position="1"/>
        <end position="21"/>
    </location>
</feature>
<evidence type="ECO:0000256" key="1">
    <source>
        <dbReference type="SAM" id="SignalP"/>
    </source>
</evidence>
<name>A0A562LF64_9GAMM</name>
<dbReference type="Proteomes" id="UP000315167">
    <property type="component" value="Unassembled WGS sequence"/>
</dbReference>
<dbReference type="SUPFAM" id="SSF74653">
    <property type="entry name" value="TolA/TonB C-terminal domain"/>
    <property type="match status" value="1"/>
</dbReference>